<dbReference type="Proteomes" id="UP000827872">
    <property type="component" value="Linkage Group LG15"/>
</dbReference>
<evidence type="ECO:0000313" key="2">
    <source>
        <dbReference type="Proteomes" id="UP000827872"/>
    </source>
</evidence>
<name>A0ACB8EUG0_9SAUR</name>
<protein>
    <submittedName>
        <fullName evidence="1">Uncharacterized protein</fullName>
    </submittedName>
</protein>
<accession>A0ACB8EUG0</accession>
<gene>
    <name evidence="1" type="ORF">K3G42_004212</name>
</gene>
<sequence>MQAIQGLQDRQGLRDNQGPCSNQVCPFQEAQTVLVSWMETMVLKREMPSSEALLDRRVHLALQALLDFQDTQGMKAPKDLLAPQAMTDCKVFQDCPVHQASLAHQDQLGHQVFQGNKGQRDPLALKDNLGFQAMQDSQDPKDILGRQGLREMEGFREKMGPRVKRETLEIRMIKEVQSSTVQLSPTVPPALLEILGCQVPRALPDHQVFFIST</sequence>
<reference evidence="1" key="1">
    <citation type="submission" date="2021-08" db="EMBL/GenBank/DDBJ databases">
        <title>The first chromosome-level gecko genome reveals the dynamic sex chromosomes of Neotropical dwarf geckos (Sphaerodactylidae: Sphaerodactylus).</title>
        <authorList>
            <person name="Pinto B.J."/>
            <person name="Keating S.E."/>
            <person name="Gamble T."/>
        </authorList>
    </citation>
    <scope>NUCLEOTIDE SEQUENCE</scope>
    <source>
        <strain evidence="1">TG3544</strain>
    </source>
</reference>
<dbReference type="EMBL" id="CM037628">
    <property type="protein sequence ID" value="KAH7996313.1"/>
    <property type="molecule type" value="Genomic_DNA"/>
</dbReference>
<keyword evidence="2" id="KW-1185">Reference proteome</keyword>
<proteinExistence type="predicted"/>
<organism evidence="1 2">
    <name type="scientific">Sphaerodactylus townsendi</name>
    <dbReference type="NCBI Taxonomy" id="933632"/>
    <lineage>
        <taxon>Eukaryota</taxon>
        <taxon>Metazoa</taxon>
        <taxon>Chordata</taxon>
        <taxon>Craniata</taxon>
        <taxon>Vertebrata</taxon>
        <taxon>Euteleostomi</taxon>
        <taxon>Lepidosauria</taxon>
        <taxon>Squamata</taxon>
        <taxon>Bifurcata</taxon>
        <taxon>Gekkota</taxon>
        <taxon>Sphaerodactylidae</taxon>
        <taxon>Sphaerodactylus</taxon>
    </lineage>
</organism>
<evidence type="ECO:0000313" key="1">
    <source>
        <dbReference type="EMBL" id="KAH7996313.1"/>
    </source>
</evidence>
<comment type="caution">
    <text evidence="1">The sequence shown here is derived from an EMBL/GenBank/DDBJ whole genome shotgun (WGS) entry which is preliminary data.</text>
</comment>